<comment type="caution">
    <text evidence="1">The sequence shown here is derived from an EMBL/GenBank/DDBJ whole genome shotgun (WGS) entry which is preliminary data.</text>
</comment>
<dbReference type="Proteomes" id="UP001314635">
    <property type="component" value="Unassembled WGS sequence"/>
</dbReference>
<proteinExistence type="predicted"/>
<protein>
    <recommendedName>
        <fullName evidence="3">Fe-S oxidoreductase</fullName>
    </recommendedName>
</protein>
<name>A0ABS5GIF9_9BRAD</name>
<evidence type="ECO:0000313" key="2">
    <source>
        <dbReference type="Proteomes" id="UP001314635"/>
    </source>
</evidence>
<organism evidence="1 2">
    <name type="scientific">Bradyrhizobium denitrificans</name>
    <dbReference type="NCBI Taxonomy" id="2734912"/>
    <lineage>
        <taxon>Bacteria</taxon>
        <taxon>Pseudomonadati</taxon>
        <taxon>Pseudomonadota</taxon>
        <taxon>Alphaproteobacteria</taxon>
        <taxon>Hyphomicrobiales</taxon>
        <taxon>Nitrobacteraceae</taxon>
        <taxon>Bradyrhizobium</taxon>
    </lineage>
</organism>
<dbReference type="EMBL" id="JAFCLK010000056">
    <property type="protein sequence ID" value="MBR1141125.1"/>
    <property type="molecule type" value="Genomic_DNA"/>
</dbReference>
<gene>
    <name evidence="1" type="ORF">JQ619_35805</name>
</gene>
<keyword evidence="2" id="KW-1185">Reference proteome</keyword>
<evidence type="ECO:0008006" key="3">
    <source>
        <dbReference type="Google" id="ProtNLM"/>
    </source>
</evidence>
<dbReference type="RefSeq" id="WP_172243107.1">
    <property type="nucleotide sequence ID" value="NZ_JABFDP010000047.1"/>
</dbReference>
<accession>A0ABS5GIF9</accession>
<reference evidence="2" key="1">
    <citation type="journal article" date="2021" name="ISME J.">
        <title>Evolutionary origin and ecological implication of a unique nif island in free-living Bradyrhizobium lineages.</title>
        <authorList>
            <person name="Tao J."/>
        </authorList>
    </citation>
    <scope>NUCLEOTIDE SEQUENCE [LARGE SCALE GENOMIC DNA]</scope>
    <source>
        <strain evidence="2">SZCCT0094</strain>
    </source>
</reference>
<evidence type="ECO:0000313" key="1">
    <source>
        <dbReference type="EMBL" id="MBR1141125.1"/>
    </source>
</evidence>
<sequence>MARSIFGELQQTFRTLLASRPGSGAAVETLTEQAFNLFEANIGVQSADLPVLACDKGCPSCCALRVTATAPEIFLLARYIRQIDQRAPRTALGLLSRRVQLANRTTRGLDEVERMKLREPCPFVVRGACIIHPARPLACRGHASFDRRACNQAMAGRDVDVPVSAPHIALRGLIQDALRSALAEAGLAADLYELNQGLALALDDPARERAWRDGKDSLAPARIEQPPAGQANAMLWSRAADGGAPAGDES</sequence>